<name>A0A7C4Q9D3_9CHLR</name>
<organism evidence="2">
    <name type="scientific">Bellilinea caldifistulae</name>
    <dbReference type="NCBI Taxonomy" id="360411"/>
    <lineage>
        <taxon>Bacteria</taxon>
        <taxon>Bacillati</taxon>
        <taxon>Chloroflexota</taxon>
        <taxon>Anaerolineae</taxon>
        <taxon>Anaerolineales</taxon>
        <taxon>Anaerolineaceae</taxon>
        <taxon>Bellilinea</taxon>
    </lineage>
</organism>
<gene>
    <name evidence="2" type="ORF">ENT17_08445</name>
</gene>
<protein>
    <submittedName>
        <fullName evidence="2">CRISPR system precrRNA processing endoribonuclease RAMP protein Cas6</fullName>
    </submittedName>
</protein>
<reference evidence="2" key="1">
    <citation type="journal article" date="2020" name="mSystems">
        <title>Genome- and Community-Level Interaction Insights into Carbon Utilization and Element Cycling Functions of Hydrothermarchaeota in Hydrothermal Sediment.</title>
        <authorList>
            <person name="Zhou Z."/>
            <person name="Liu Y."/>
            <person name="Xu W."/>
            <person name="Pan J."/>
            <person name="Luo Z.H."/>
            <person name="Li M."/>
        </authorList>
    </citation>
    <scope>NUCLEOTIDE SEQUENCE [LARGE SCALE GENOMIC DNA]</scope>
    <source>
        <strain evidence="2">SpSt-556</strain>
    </source>
</reference>
<proteinExistence type="predicted"/>
<dbReference type="Pfam" id="PF10040">
    <property type="entry name" value="CRISPR_Cas6"/>
    <property type="match status" value="1"/>
</dbReference>
<dbReference type="InterPro" id="IPR045747">
    <property type="entry name" value="CRISPR-assoc_prot_Cas6_N_sf"/>
</dbReference>
<comment type="caution">
    <text evidence="2">The sequence shown here is derived from an EMBL/GenBank/DDBJ whole genome shotgun (WGS) entry which is preliminary data.</text>
</comment>
<sequence>MSAAPDLLSLVLILRPLTAGAPQRPLPQWWGRAAQALLLDVVRRADEALAAELHDESGLRPYTASNLMGHFGAGRQPLCEQTYTLRFTALTARLSALLLQAVRPGGALAPGAALQLDYLPFRVEAVHLDPAGHPWAGQAAYDDFAAGHLVGAAPPRRLTLQLASPTTFHVNGRHLPLPLAEQVFASLLERWNAFAPLALPAETRRFAAECLHLSRYRLNSLAVPVKEGGLRIGAVGEVTYTASVYDRFWLSALYHLAEFARYAGLGSGTGYGLGQARRLPSPGRAAE</sequence>
<dbReference type="Gene3D" id="3.30.70.1900">
    <property type="match status" value="1"/>
</dbReference>
<feature type="domain" description="CRISPR-associated protein Cas6 C-terminal" evidence="1">
    <location>
        <begin position="160"/>
        <end position="275"/>
    </location>
</feature>
<dbReference type="CDD" id="cd21141">
    <property type="entry name" value="Cas6_III-like"/>
    <property type="match status" value="1"/>
</dbReference>
<dbReference type="InterPro" id="IPR019267">
    <property type="entry name" value="CRISPR-assoc_Cas6_C"/>
</dbReference>
<accession>A0A7C4Q9D3</accession>
<dbReference type="EMBL" id="DSXR01000084">
    <property type="protein sequence ID" value="HGS87634.1"/>
    <property type="molecule type" value="Genomic_DNA"/>
</dbReference>
<evidence type="ECO:0000313" key="2">
    <source>
        <dbReference type="EMBL" id="HGS87634.1"/>
    </source>
</evidence>
<dbReference type="Gene3D" id="3.30.70.1890">
    <property type="match status" value="1"/>
</dbReference>
<evidence type="ECO:0000259" key="1">
    <source>
        <dbReference type="Pfam" id="PF10040"/>
    </source>
</evidence>
<dbReference type="AlphaFoldDB" id="A0A7C4Q9D3"/>